<dbReference type="GO" id="GO:0005730">
    <property type="term" value="C:nucleolus"/>
    <property type="evidence" value="ECO:0007669"/>
    <property type="project" value="UniProtKB-SubCell"/>
</dbReference>
<dbReference type="STRING" id="1330021.A0A367L8Y7"/>
<keyword evidence="4" id="KW-0963">Cytoplasm</keyword>
<evidence type="ECO:0000256" key="3">
    <source>
        <dbReference type="ARBA" id="ARBA00006678"/>
    </source>
</evidence>
<protein>
    <recommendedName>
        <fullName evidence="7">Ribosomal RNA-processing protein 41</fullName>
    </recommendedName>
</protein>
<evidence type="ECO:0000256" key="7">
    <source>
        <dbReference type="ARBA" id="ARBA00077929"/>
    </source>
</evidence>
<name>A0A367L8Y7_9HYPO</name>
<evidence type="ECO:0000256" key="4">
    <source>
        <dbReference type="ARBA" id="ARBA00022490"/>
    </source>
</evidence>
<dbReference type="InterPro" id="IPR020568">
    <property type="entry name" value="Ribosomal_Su5_D2-typ_SF"/>
</dbReference>
<dbReference type="Gene3D" id="3.30.230.70">
    <property type="entry name" value="GHMP Kinase, N-terminal domain"/>
    <property type="match status" value="1"/>
</dbReference>
<comment type="subunit">
    <text evidence="6">Component of the RNA exosome complex. Specifically part of the catalytically inactive RNA exosome core complex (Exo-9) which may associate with the catalytic subunits RRP6 and DIS3 in cytoplasmic- and nuclear-specific RNA exosome complex forms. Exo-9 is formed by a hexameric base ring of RNase PH domain-containing subunits and a cap ring consisting of CSL4, RRP4 and RRP40.</text>
</comment>
<evidence type="ECO:0000313" key="10">
    <source>
        <dbReference type="Proteomes" id="UP000253664"/>
    </source>
</evidence>
<feature type="domain" description="Exoribonuclease phosphorolytic" evidence="8">
    <location>
        <begin position="23"/>
        <end position="159"/>
    </location>
</feature>
<evidence type="ECO:0000259" key="8">
    <source>
        <dbReference type="Pfam" id="PF01138"/>
    </source>
</evidence>
<dbReference type="GO" id="GO:0016075">
    <property type="term" value="P:rRNA catabolic process"/>
    <property type="evidence" value="ECO:0007669"/>
    <property type="project" value="TreeGrafter"/>
</dbReference>
<organism evidence="9 10">
    <name type="scientific">Ophiocordyceps polyrhachis-furcata BCC 54312</name>
    <dbReference type="NCBI Taxonomy" id="1330021"/>
    <lineage>
        <taxon>Eukaryota</taxon>
        <taxon>Fungi</taxon>
        <taxon>Dikarya</taxon>
        <taxon>Ascomycota</taxon>
        <taxon>Pezizomycotina</taxon>
        <taxon>Sordariomycetes</taxon>
        <taxon>Hypocreomycetidae</taxon>
        <taxon>Hypocreales</taxon>
        <taxon>Ophiocordycipitaceae</taxon>
        <taxon>Ophiocordyceps</taxon>
    </lineage>
</organism>
<reference evidence="9 10" key="1">
    <citation type="journal article" date="2015" name="BMC Genomics">
        <title>Insights from the genome of Ophiocordyceps polyrhachis-furcata to pathogenicity and host specificity in insect fungi.</title>
        <authorList>
            <person name="Wichadakul D."/>
            <person name="Kobmoo N."/>
            <person name="Ingsriswang S."/>
            <person name="Tangphatsornruang S."/>
            <person name="Chantasingh D."/>
            <person name="Luangsa-ard J.J."/>
            <person name="Eurwilaichitr L."/>
        </authorList>
    </citation>
    <scope>NUCLEOTIDE SEQUENCE [LARGE SCALE GENOMIC DNA]</scope>
    <source>
        <strain evidence="9 10">BCC 54312</strain>
    </source>
</reference>
<dbReference type="GO" id="GO:0000177">
    <property type="term" value="C:cytoplasmic exosome (RNase complex)"/>
    <property type="evidence" value="ECO:0007669"/>
    <property type="project" value="TreeGrafter"/>
</dbReference>
<evidence type="ECO:0000256" key="1">
    <source>
        <dbReference type="ARBA" id="ARBA00004496"/>
    </source>
</evidence>
<proteinExistence type="inferred from homology"/>
<keyword evidence="5" id="KW-0271">Exosome</keyword>
<dbReference type="SUPFAM" id="SSF55666">
    <property type="entry name" value="Ribonuclease PH domain 2-like"/>
    <property type="match status" value="1"/>
</dbReference>
<dbReference type="InterPro" id="IPR036345">
    <property type="entry name" value="ExoRNase_PH_dom2_sf"/>
</dbReference>
<gene>
    <name evidence="9" type="ORF">L249_5200</name>
</gene>
<sequence length="277" mass="29514">MPLDTSAYGLGLLRVDGRRWNDLRRVQARLRTQDAADGSSYLEMGHTKIMGTVSGPEELLTRRGEKGGGASLLEASASVVVRIVVAGFAGVERKRRGRNDRRIQEMETTIARTFSSVIHTHLFPHSTITISLHVLSTDGSLLAALFNTATLALIDAGVPMADYVSACTAGSTSPSNESDISSSASSETDPVLDLNAQEELELPFLTLAAVGEGDKVAALVSESRLHVSLLEPLIVVGLDGCRQVRALLDGVVGERGRRLIREGVAPRGDVLFAEVEG</sequence>
<dbReference type="EMBL" id="LKCN02000011">
    <property type="protein sequence ID" value="RCI10888.1"/>
    <property type="molecule type" value="Genomic_DNA"/>
</dbReference>
<dbReference type="Proteomes" id="UP000253664">
    <property type="component" value="Unassembled WGS sequence"/>
</dbReference>
<dbReference type="InterPro" id="IPR050080">
    <property type="entry name" value="RNase_PH"/>
</dbReference>
<dbReference type="GO" id="GO:0071028">
    <property type="term" value="P:nuclear mRNA surveillance"/>
    <property type="evidence" value="ECO:0007669"/>
    <property type="project" value="TreeGrafter"/>
</dbReference>
<dbReference type="GO" id="GO:0003723">
    <property type="term" value="F:RNA binding"/>
    <property type="evidence" value="ECO:0007669"/>
    <property type="project" value="TreeGrafter"/>
</dbReference>
<dbReference type="PANTHER" id="PTHR11953:SF0">
    <property type="entry name" value="EXOSOME COMPLEX COMPONENT RRP41"/>
    <property type="match status" value="1"/>
</dbReference>
<dbReference type="InterPro" id="IPR027408">
    <property type="entry name" value="PNPase/RNase_PH_dom_sf"/>
</dbReference>
<dbReference type="GO" id="GO:0000176">
    <property type="term" value="C:nuclear exosome (RNase complex)"/>
    <property type="evidence" value="ECO:0007669"/>
    <property type="project" value="UniProtKB-ARBA"/>
</dbReference>
<evidence type="ECO:0000256" key="5">
    <source>
        <dbReference type="ARBA" id="ARBA00022835"/>
    </source>
</evidence>
<dbReference type="Pfam" id="PF01138">
    <property type="entry name" value="RNase_PH"/>
    <property type="match status" value="1"/>
</dbReference>
<evidence type="ECO:0000256" key="6">
    <source>
        <dbReference type="ARBA" id="ARBA00063066"/>
    </source>
</evidence>
<comment type="caution">
    <text evidence="9">The sequence shown here is derived from an EMBL/GenBank/DDBJ whole genome shotgun (WGS) entry which is preliminary data.</text>
</comment>
<keyword evidence="10" id="KW-1185">Reference proteome</keyword>
<dbReference type="OrthoDB" id="437922at2759"/>
<dbReference type="GO" id="GO:0034475">
    <property type="term" value="P:U4 snRNA 3'-end processing"/>
    <property type="evidence" value="ECO:0007669"/>
    <property type="project" value="TreeGrafter"/>
</dbReference>
<dbReference type="FunFam" id="3.30.230.70:FF:000004">
    <property type="entry name" value="Exosome complex component Rrp41"/>
    <property type="match status" value="1"/>
</dbReference>
<dbReference type="GO" id="GO:0071051">
    <property type="term" value="P:poly(A)-dependent snoRNA 3'-end processing"/>
    <property type="evidence" value="ECO:0007669"/>
    <property type="project" value="TreeGrafter"/>
</dbReference>
<evidence type="ECO:0000313" key="9">
    <source>
        <dbReference type="EMBL" id="RCI10888.1"/>
    </source>
</evidence>
<comment type="subcellular location">
    <subcellularLocation>
        <location evidence="1">Cytoplasm</location>
    </subcellularLocation>
    <subcellularLocation>
        <location evidence="2">Nucleus</location>
        <location evidence="2">Nucleolus</location>
    </subcellularLocation>
</comment>
<dbReference type="SUPFAM" id="SSF54211">
    <property type="entry name" value="Ribosomal protein S5 domain 2-like"/>
    <property type="match status" value="1"/>
</dbReference>
<evidence type="ECO:0000256" key="2">
    <source>
        <dbReference type="ARBA" id="ARBA00004604"/>
    </source>
</evidence>
<dbReference type="PANTHER" id="PTHR11953">
    <property type="entry name" value="EXOSOME COMPLEX COMPONENT"/>
    <property type="match status" value="1"/>
</dbReference>
<comment type="similarity">
    <text evidence="3">Belongs to the RNase PH family.</text>
</comment>
<dbReference type="InterPro" id="IPR001247">
    <property type="entry name" value="ExoRNase_PH_dom1"/>
</dbReference>
<dbReference type="AlphaFoldDB" id="A0A367L8Y7"/>
<accession>A0A367L8Y7</accession>